<evidence type="ECO:0000313" key="2">
    <source>
        <dbReference type="Proteomes" id="UP000029870"/>
    </source>
</evidence>
<organism evidence="1 2">
    <name type="scientific">Helicobacter bilis</name>
    <dbReference type="NCBI Taxonomy" id="37372"/>
    <lineage>
        <taxon>Bacteria</taxon>
        <taxon>Pseudomonadati</taxon>
        <taxon>Campylobacterota</taxon>
        <taxon>Epsilonproteobacteria</taxon>
        <taxon>Campylobacterales</taxon>
        <taxon>Helicobacteraceae</taxon>
        <taxon>Helicobacter</taxon>
    </lineage>
</organism>
<reference evidence="1 2" key="1">
    <citation type="journal article" date="2014" name="Genome Announc.">
        <title>Draft genome sequences of eight enterohepatic helicobacter species isolated from both laboratory and wild rodents.</title>
        <authorList>
            <person name="Sheh A."/>
            <person name="Shen Z."/>
            <person name="Fox J.G."/>
        </authorList>
    </citation>
    <scope>NUCLEOTIDE SEQUENCE [LARGE SCALE GENOMIC DNA]</scope>
    <source>
        <strain evidence="1 2">Missouri</strain>
    </source>
</reference>
<accession>A0A6D2C542</accession>
<gene>
    <name evidence="1" type="ORF">LS77_008720</name>
</gene>
<dbReference type="Proteomes" id="UP000029870">
    <property type="component" value="Unassembled WGS sequence"/>
</dbReference>
<dbReference type="GeneID" id="60657579"/>
<evidence type="ECO:0000313" key="1">
    <source>
        <dbReference type="EMBL" id="TLE03579.1"/>
    </source>
</evidence>
<dbReference type="AlphaFoldDB" id="A0A6D2C542"/>
<name>A0A6D2C542_9HELI</name>
<dbReference type="EMBL" id="JRPH02000029">
    <property type="protein sequence ID" value="TLE03579.1"/>
    <property type="molecule type" value="Genomic_DNA"/>
</dbReference>
<comment type="caution">
    <text evidence="1">The sequence shown here is derived from an EMBL/GenBank/DDBJ whole genome shotgun (WGS) entry which is preliminary data.</text>
</comment>
<protein>
    <submittedName>
        <fullName evidence="1">Uncharacterized protein</fullName>
    </submittedName>
</protein>
<sequence length="70" mass="7914">MKQNFKQIVAQGYKAFITTEAMATKNNKLECLEVVGNMHENADLLGKVKDVWAISQHDKGKVKHDKVETI</sequence>
<proteinExistence type="predicted"/>
<dbReference type="RefSeq" id="WP_138160886.1">
    <property type="nucleotide sequence ID" value="NZ_CAOUIW010000038.1"/>
</dbReference>